<dbReference type="AlphaFoldDB" id="A0A1V6PPQ0"/>
<evidence type="ECO:0000256" key="1">
    <source>
        <dbReference type="SAM" id="MobiDB-lite"/>
    </source>
</evidence>
<evidence type="ECO:0000313" key="3">
    <source>
        <dbReference type="Proteomes" id="UP000191672"/>
    </source>
</evidence>
<protein>
    <submittedName>
        <fullName evidence="2">Uncharacterized protein</fullName>
    </submittedName>
</protein>
<accession>A0A1V6PPQ0</accession>
<feature type="compositionally biased region" description="Polar residues" evidence="1">
    <location>
        <begin position="11"/>
        <end position="20"/>
    </location>
</feature>
<name>A0A1V6PPQ0_9EURO</name>
<keyword evidence="3" id="KW-1185">Reference proteome</keyword>
<dbReference type="EMBL" id="MDYN01000068">
    <property type="protein sequence ID" value="OQD78979.1"/>
    <property type="molecule type" value="Genomic_DNA"/>
</dbReference>
<feature type="region of interest" description="Disordered" evidence="1">
    <location>
        <begin position="1"/>
        <end position="27"/>
    </location>
</feature>
<proteinExistence type="predicted"/>
<dbReference type="Proteomes" id="UP000191672">
    <property type="component" value="Unassembled WGS sequence"/>
</dbReference>
<evidence type="ECO:0000313" key="2">
    <source>
        <dbReference type="EMBL" id="OQD78979.1"/>
    </source>
</evidence>
<gene>
    <name evidence="2" type="ORF">PENANT_c068G02939</name>
</gene>
<sequence length="27" mass="2984">MFEPSKESDGAETSLSSVNLQMEIRTP</sequence>
<comment type="caution">
    <text evidence="2">The sequence shown here is derived from an EMBL/GenBank/DDBJ whole genome shotgun (WGS) entry which is preliminary data.</text>
</comment>
<reference evidence="3" key="1">
    <citation type="journal article" date="2017" name="Nat. Microbiol.">
        <title>Global analysis of biosynthetic gene clusters reveals vast potential of secondary metabolite production in Penicillium species.</title>
        <authorList>
            <person name="Nielsen J.C."/>
            <person name="Grijseels S."/>
            <person name="Prigent S."/>
            <person name="Ji B."/>
            <person name="Dainat J."/>
            <person name="Nielsen K.F."/>
            <person name="Frisvad J.C."/>
            <person name="Workman M."/>
            <person name="Nielsen J."/>
        </authorList>
    </citation>
    <scope>NUCLEOTIDE SEQUENCE [LARGE SCALE GENOMIC DNA]</scope>
    <source>
        <strain evidence="3">IBT 31811</strain>
    </source>
</reference>
<organism evidence="2 3">
    <name type="scientific">Penicillium antarcticum</name>
    <dbReference type="NCBI Taxonomy" id="416450"/>
    <lineage>
        <taxon>Eukaryota</taxon>
        <taxon>Fungi</taxon>
        <taxon>Dikarya</taxon>
        <taxon>Ascomycota</taxon>
        <taxon>Pezizomycotina</taxon>
        <taxon>Eurotiomycetes</taxon>
        <taxon>Eurotiomycetidae</taxon>
        <taxon>Eurotiales</taxon>
        <taxon>Aspergillaceae</taxon>
        <taxon>Penicillium</taxon>
    </lineage>
</organism>